<keyword evidence="3" id="KW-1003">Cell membrane</keyword>
<evidence type="ECO:0000256" key="5">
    <source>
        <dbReference type="ARBA" id="ARBA00022645"/>
    </source>
</evidence>
<keyword evidence="6" id="KW-0645">Protease</keyword>
<keyword evidence="8 16" id="KW-0378">Hydrolase</keyword>
<dbReference type="Pfam" id="PF03717">
    <property type="entry name" value="PBP_dimer"/>
    <property type="match status" value="1"/>
</dbReference>
<name>A0AA52H936_9PROT</name>
<evidence type="ECO:0000259" key="14">
    <source>
        <dbReference type="Pfam" id="PF00905"/>
    </source>
</evidence>
<dbReference type="InterPro" id="IPR017790">
    <property type="entry name" value="Penicillin-binding_protein_2"/>
</dbReference>
<dbReference type="Pfam" id="PF00905">
    <property type="entry name" value="Transpeptidase"/>
    <property type="match status" value="1"/>
</dbReference>
<dbReference type="GO" id="GO:0009002">
    <property type="term" value="F:serine-type D-Ala-D-Ala carboxypeptidase activity"/>
    <property type="evidence" value="ECO:0007669"/>
    <property type="project" value="UniProtKB-EC"/>
</dbReference>
<dbReference type="GO" id="GO:0071972">
    <property type="term" value="F:peptidoglycan L,D-transpeptidase activity"/>
    <property type="evidence" value="ECO:0007669"/>
    <property type="project" value="TreeGrafter"/>
</dbReference>
<keyword evidence="17" id="KW-1185">Reference proteome</keyword>
<evidence type="ECO:0000256" key="6">
    <source>
        <dbReference type="ARBA" id="ARBA00022670"/>
    </source>
</evidence>
<sequence length="622" mass="68784">MAREGQRYQKYSRRAFLLAGLQGAFMAGLGARLYYLSVIQGKSYKLKADNNRISLRLIAPKRGEILDRYGKKVATNKQDFRVYLVPEQTQNVSRTLQKINRILPLSKNQISRIERTIKRQRNFVPVTIAKGLEWHDFARVNVEIPGLEGVFPDSGMTRDYPYSHLAAHIVGYVGSPRPEDIGKDPLYQLPGFKLGRDGIERRYEDSLRGRAGARRVEVNAVGREIRELDPRQDAEEGHPIQLTLDMELQQFVAEKLGEQAAGAVVMKAESGEILSMASTPSYDPNDFNSGISQENWNAILKDPRKPLLNKALAGKFPPGSTIKMLVALAALEKGLITEETTVRCTGKHTYGDRTYHCWEDKGHGRVNLLQSIAKSCDVYYYELAEKLDIDDLAVVCERFGLGTSYDIGLDGVSKGLVPTKAWKESALGVNWYQGETLNASIGQGAFTATPLELAVMTARLATGKAIFPKLIQDTIGADHLSGTATLDANPLHLELMRNGMHDVMKSGGTAHDFRNPRDTQKIAGKTGTSQVRTISKAERKDGVVKNEDLAWKSRDHALFVGYAPFDNPEYIVSVLVQHGGGGGSVAAPIGREILYKLTETGNFTPEEVAKRLAREKEEGLDG</sequence>
<dbReference type="Proteomes" id="UP001268683">
    <property type="component" value="Chromosome"/>
</dbReference>
<dbReference type="InterPro" id="IPR012338">
    <property type="entry name" value="Beta-lactam/transpept-like"/>
</dbReference>
<keyword evidence="13" id="KW-0961">Cell wall biogenesis/degradation</keyword>
<evidence type="ECO:0000256" key="11">
    <source>
        <dbReference type="ARBA" id="ARBA00022989"/>
    </source>
</evidence>
<dbReference type="GO" id="GO:0005886">
    <property type="term" value="C:plasma membrane"/>
    <property type="evidence" value="ECO:0007669"/>
    <property type="project" value="UniProtKB-SubCell"/>
</dbReference>
<reference evidence="16" key="1">
    <citation type="submission" date="2023-04" db="EMBL/GenBank/DDBJ databases">
        <title>Complete genome sequence of Temperatibacter marinus.</title>
        <authorList>
            <person name="Rong J.-C."/>
            <person name="Yi M.-L."/>
            <person name="Zhao Q."/>
        </authorList>
    </citation>
    <scope>NUCLEOTIDE SEQUENCE</scope>
    <source>
        <strain evidence="16">NBRC 110045</strain>
    </source>
</reference>
<keyword evidence="4" id="KW-0997">Cell inner membrane</keyword>
<dbReference type="GO" id="GO:0006508">
    <property type="term" value="P:proteolysis"/>
    <property type="evidence" value="ECO:0007669"/>
    <property type="project" value="UniProtKB-KW"/>
</dbReference>
<feature type="domain" description="Penicillin-binding protein dimerisation" evidence="15">
    <location>
        <begin position="58"/>
        <end position="228"/>
    </location>
</feature>
<dbReference type="InterPro" id="IPR050515">
    <property type="entry name" value="Beta-lactam/transpept"/>
</dbReference>
<dbReference type="EC" id="3.4.16.4" evidence="16"/>
<evidence type="ECO:0000256" key="12">
    <source>
        <dbReference type="ARBA" id="ARBA00023136"/>
    </source>
</evidence>
<dbReference type="AlphaFoldDB" id="A0AA52H936"/>
<keyword evidence="9" id="KW-0133">Cell shape</keyword>
<dbReference type="Gene3D" id="3.90.1310.10">
    <property type="entry name" value="Penicillin-binding protein 2a (Domain 2)"/>
    <property type="match status" value="1"/>
</dbReference>
<comment type="subcellular location">
    <subcellularLocation>
        <location evidence="2">Cell membrane</location>
    </subcellularLocation>
    <subcellularLocation>
        <location evidence="1">Membrane</location>
        <topology evidence="1">Single-pass membrane protein</topology>
    </subcellularLocation>
</comment>
<dbReference type="GO" id="GO:0008360">
    <property type="term" value="P:regulation of cell shape"/>
    <property type="evidence" value="ECO:0007669"/>
    <property type="project" value="UniProtKB-KW"/>
</dbReference>
<proteinExistence type="predicted"/>
<keyword evidence="5 16" id="KW-0121">Carboxypeptidase</keyword>
<evidence type="ECO:0000256" key="1">
    <source>
        <dbReference type="ARBA" id="ARBA00004167"/>
    </source>
</evidence>
<dbReference type="Gene3D" id="3.40.710.10">
    <property type="entry name" value="DD-peptidase/beta-lactamase superfamily"/>
    <property type="match status" value="1"/>
</dbReference>
<evidence type="ECO:0000313" key="16">
    <source>
        <dbReference type="EMBL" id="WND02766.1"/>
    </source>
</evidence>
<evidence type="ECO:0000256" key="10">
    <source>
        <dbReference type="ARBA" id="ARBA00022984"/>
    </source>
</evidence>
<dbReference type="InterPro" id="IPR036138">
    <property type="entry name" value="PBP_dimer_sf"/>
</dbReference>
<dbReference type="InterPro" id="IPR001460">
    <property type="entry name" value="PCN-bd_Tpept"/>
</dbReference>
<evidence type="ECO:0000256" key="8">
    <source>
        <dbReference type="ARBA" id="ARBA00022801"/>
    </source>
</evidence>
<dbReference type="SUPFAM" id="SSF56601">
    <property type="entry name" value="beta-lactamase/transpeptidase-like"/>
    <property type="match status" value="1"/>
</dbReference>
<dbReference type="RefSeq" id="WP_310798604.1">
    <property type="nucleotide sequence ID" value="NZ_CP123872.1"/>
</dbReference>
<gene>
    <name evidence="16" type="primary">mrdA</name>
    <name evidence="16" type="ORF">QGN29_00085</name>
</gene>
<evidence type="ECO:0000256" key="2">
    <source>
        <dbReference type="ARBA" id="ARBA00004236"/>
    </source>
</evidence>
<keyword evidence="10" id="KW-0573">Peptidoglycan synthesis</keyword>
<dbReference type="PANTHER" id="PTHR30627">
    <property type="entry name" value="PEPTIDOGLYCAN D,D-TRANSPEPTIDASE"/>
    <property type="match status" value="1"/>
</dbReference>
<dbReference type="EMBL" id="CP123872">
    <property type="protein sequence ID" value="WND02766.1"/>
    <property type="molecule type" value="Genomic_DNA"/>
</dbReference>
<dbReference type="InterPro" id="IPR005311">
    <property type="entry name" value="PBP_dimer"/>
</dbReference>
<protein>
    <submittedName>
        <fullName evidence="16">Penicillin-binding protein 2</fullName>
        <ecNumber evidence="16">3.4.16.4</ecNumber>
    </submittedName>
</protein>
<keyword evidence="7" id="KW-0812">Transmembrane</keyword>
<organism evidence="16 17">
    <name type="scientific">Temperatibacter marinus</name>
    <dbReference type="NCBI Taxonomy" id="1456591"/>
    <lineage>
        <taxon>Bacteria</taxon>
        <taxon>Pseudomonadati</taxon>
        <taxon>Pseudomonadota</taxon>
        <taxon>Alphaproteobacteria</taxon>
        <taxon>Kordiimonadales</taxon>
        <taxon>Temperatibacteraceae</taxon>
        <taxon>Temperatibacter</taxon>
    </lineage>
</organism>
<feature type="domain" description="Penicillin-binding protein transpeptidase" evidence="14">
    <location>
        <begin position="262"/>
        <end position="594"/>
    </location>
</feature>
<evidence type="ECO:0000313" key="17">
    <source>
        <dbReference type="Proteomes" id="UP001268683"/>
    </source>
</evidence>
<evidence type="ECO:0000256" key="4">
    <source>
        <dbReference type="ARBA" id="ARBA00022519"/>
    </source>
</evidence>
<dbReference type="GO" id="GO:0009252">
    <property type="term" value="P:peptidoglycan biosynthetic process"/>
    <property type="evidence" value="ECO:0007669"/>
    <property type="project" value="UniProtKB-KW"/>
</dbReference>
<dbReference type="GO" id="GO:0071555">
    <property type="term" value="P:cell wall organization"/>
    <property type="evidence" value="ECO:0007669"/>
    <property type="project" value="UniProtKB-KW"/>
</dbReference>
<evidence type="ECO:0000256" key="9">
    <source>
        <dbReference type="ARBA" id="ARBA00022960"/>
    </source>
</evidence>
<evidence type="ECO:0000256" key="3">
    <source>
        <dbReference type="ARBA" id="ARBA00022475"/>
    </source>
</evidence>
<evidence type="ECO:0000256" key="13">
    <source>
        <dbReference type="ARBA" id="ARBA00023316"/>
    </source>
</evidence>
<dbReference type="PANTHER" id="PTHR30627:SF2">
    <property type="entry name" value="PEPTIDOGLYCAN D,D-TRANSPEPTIDASE MRDA"/>
    <property type="match status" value="1"/>
</dbReference>
<dbReference type="GO" id="GO:0008658">
    <property type="term" value="F:penicillin binding"/>
    <property type="evidence" value="ECO:0007669"/>
    <property type="project" value="InterPro"/>
</dbReference>
<dbReference type="KEGG" id="tmk:QGN29_00085"/>
<evidence type="ECO:0000259" key="15">
    <source>
        <dbReference type="Pfam" id="PF03717"/>
    </source>
</evidence>
<keyword evidence="12" id="KW-0472">Membrane</keyword>
<keyword evidence="11" id="KW-1133">Transmembrane helix</keyword>
<accession>A0AA52H936</accession>
<dbReference type="NCBIfam" id="TIGR03423">
    <property type="entry name" value="pbp2_mrdA"/>
    <property type="match status" value="1"/>
</dbReference>
<evidence type="ECO:0000256" key="7">
    <source>
        <dbReference type="ARBA" id="ARBA00022692"/>
    </source>
</evidence>
<dbReference type="SUPFAM" id="SSF56519">
    <property type="entry name" value="Penicillin binding protein dimerisation domain"/>
    <property type="match status" value="1"/>
</dbReference>